<comment type="similarity">
    <text evidence="1">Belongs to the GSP E family.</text>
</comment>
<dbReference type="InterPro" id="IPR037257">
    <property type="entry name" value="T2SS_E_N_sf"/>
</dbReference>
<evidence type="ECO:0000313" key="6">
    <source>
        <dbReference type="Proteomes" id="UP000551878"/>
    </source>
</evidence>
<keyword evidence="2" id="KW-0547">Nucleotide-binding</keyword>
<accession>A0A840QSW3</accession>
<dbReference type="FunFam" id="3.30.300.160:FF:000002">
    <property type="entry name" value="Type II secretion system protein E"/>
    <property type="match status" value="1"/>
</dbReference>
<keyword evidence="3" id="KW-0067">ATP-binding</keyword>
<proteinExistence type="inferred from homology"/>
<dbReference type="GO" id="GO:0005524">
    <property type="term" value="F:ATP binding"/>
    <property type="evidence" value="ECO:0007669"/>
    <property type="project" value="UniProtKB-KW"/>
</dbReference>
<sequence length="558" mass="62557">MMAQTRKRLGDLLVEAGMITEEQVKEALNNKKPDQKLGDVLLELGFITEQQLIEVLEFQLGIPHVSLNRYPIDSSVVKLISKDFARRNGLIPLKREGDKLMVAMADPMDYIAVDDLKMATGFQIETAIASKQDIFKAIYKYYDIQESYDQMQVEEGDGADSFLNPNALVDDDDEAPAIRLVNQILLQGLKQQASDIHIDPHEKKVLIRYRVDGMLQTERAIPKSMQNSLIARVKIMANLNITETRLPQDGRVKVSMDGGPVDLRIATLPTVFGEKIVIRILDLNQAITNLSQLGFNSIHFERFRKLLKQPSGMILLTGPTGSGKTSTLYAALNHLNTDDVNIVTVEDPVEYQIEGINQVQVNSDVGLTFATGLRSILRQDPNIVMVGEVRDRETAEIAVRASLTGHLVFSTLHTNNAIATIPRLIDMGVEPFLVMSSLSGIVAQRLVRRICQDCITSYEVTEEERAVFERRGIDVETLYYGQGCPSCQHTGYAGRMAVHEMFLVDDEVRRLVLNHEPMSKVREHALKNDMIFLIEDGLLKAKQAETTLQEVLRIAMDD</sequence>
<dbReference type="PANTHER" id="PTHR30258:SF1">
    <property type="entry name" value="PROTEIN TRANSPORT PROTEIN HOFB HOMOLOG"/>
    <property type="match status" value="1"/>
</dbReference>
<dbReference type="InterPro" id="IPR027417">
    <property type="entry name" value="P-loop_NTPase"/>
</dbReference>
<dbReference type="Pfam" id="PF00437">
    <property type="entry name" value="T2SSE"/>
    <property type="match status" value="1"/>
</dbReference>
<dbReference type="FunFam" id="3.40.50.300:FF:000398">
    <property type="entry name" value="Type IV pilus assembly ATPase PilB"/>
    <property type="match status" value="1"/>
</dbReference>
<feature type="domain" description="AAA+ ATPase" evidence="4">
    <location>
        <begin position="310"/>
        <end position="431"/>
    </location>
</feature>
<comment type="caution">
    <text evidence="5">The sequence shown here is derived from an EMBL/GenBank/DDBJ whole genome shotgun (WGS) entry which is preliminary data.</text>
</comment>
<organism evidence="5 6">
    <name type="scientific">Texcoconibacillus texcoconensis</name>
    <dbReference type="NCBI Taxonomy" id="1095777"/>
    <lineage>
        <taxon>Bacteria</taxon>
        <taxon>Bacillati</taxon>
        <taxon>Bacillota</taxon>
        <taxon>Bacilli</taxon>
        <taxon>Bacillales</taxon>
        <taxon>Bacillaceae</taxon>
        <taxon>Texcoconibacillus</taxon>
    </lineage>
</organism>
<dbReference type="GO" id="GO:0016887">
    <property type="term" value="F:ATP hydrolysis activity"/>
    <property type="evidence" value="ECO:0007669"/>
    <property type="project" value="TreeGrafter"/>
</dbReference>
<dbReference type="PANTHER" id="PTHR30258">
    <property type="entry name" value="TYPE II SECRETION SYSTEM PROTEIN GSPE-RELATED"/>
    <property type="match status" value="1"/>
</dbReference>
<dbReference type="SUPFAM" id="SSF52540">
    <property type="entry name" value="P-loop containing nucleoside triphosphate hydrolases"/>
    <property type="match status" value="1"/>
</dbReference>
<dbReference type="InterPro" id="IPR001482">
    <property type="entry name" value="T2SS/T4SS_dom"/>
</dbReference>
<dbReference type="SUPFAM" id="SSF160246">
    <property type="entry name" value="EspE N-terminal domain-like"/>
    <property type="match status" value="1"/>
</dbReference>
<dbReference type="Proteomes" id="UP000551878">
    <property type="component" value="Unassembled WGS sequence"/>
</dbReference>
<evidence type="ECO:0000256" key="3">
    <source>
        <dbReference type="ARBA" id="ARBA00022840"/>
    </source>
</evidence>
<dbReference type="FunFam" id="3.30.450.90:FF:000001">
    <property type="entry name" value="Type II secretion system ATPase GspE"/>
    <property type="match status" value="1"/>
</dbReference>
<dbReference type="Gene3D" id="3.40.50.300">
    <property type="entry name" value="P-loop containing nucleotide triphosphate hydrolases"/>
    <property type="match status" value="1"/>
</dbReference>
<evidence type="ECO:0000256" key="2">
    <source>
        <dbReference type="ARBA" id="ARBA00022741"/>
    </source>
</evidence>
<name>A0A840QSW3_9BACI</name>
<dbReference type="SMART" id="SM00382">
    <property type="entry name" value="AAA"/>
    <property type="match status" value="1"/>
</dbReference>
<keyword evidence="6" id="KW-1185">Reference proteome</keyword>
<evidence type="ECO:0000313" key="5">
    <source>
        <dbReference type="EMBL" id="MBB5174399.1"/>
    </source>
</evidence>
<dbReference type="InterPro" id="IPR003593">
    <property type="entry name" value="AAA+_ATPase"/>
</dbReference>
<dbReference type="GO" id="GO:0005886">
    <property type="term" value="C:plasma membrane"/>
    <property type="evidence" value="ECO:0007669"/>
    <property type="project" value="TreeGrafter"/>
</dbReference>
<dbReference type="AlphaFoldDB" id="A0A840QSW3"/>
<evidence type="ECO:0000256" key="1">
    <source>
        <dbReference type="ARBA" id="ARBA00006611"/>
    </source>
</evidence>
<dbReference type="Pfam" id="PF05157">
    <property type="entry name" value="MshEN"/>
    <property type="match status" value="1"/>
</dbReference>
<evidence type="ECO:0000259" key="4">
    <source>
        <dbReference type="SMART" id="SM00382"/>
    </source>
</evidence>
<reference evidence="5 6" key="1">
    <citation type="submission" date="2020-08" db="EMBL/GenBank/DDBJ databases">
        <title>Genomic Encyclopedia of Type Strains, Phase IV (KMG-IV): sequencing the most valuable type-strain genomes for metagenomic binning, comparative biology and taxonomic classification.</title>
        <authorList>
            <person name="Goeker M."/>
        </authorList>
    </citation>
    <scope>NUCLEOTIDE SEQUENCE [LARGE SCALE GENOMIC DNA]</scope>
    <source>
        <strain evidence="5 6">DSM 24696</strain>
    </source>
</reference>
<gene>
    <name evidence="5" type="ORF">HNQ41_002614</name>
</gene>
<dbReference type="RefSeq" id="WP_184664822.1">
    <property type="nucleotide sequence ID" value="NZ_JACHHB010000012.1"/>
</dbReference>
<dbReference type="InterPro" id="IPR007831">
    <property type="entry name" value="T2SS_GspE_N"/>
</dbReference>
<dbReference type="CDD" id="cd01129">
    <property type="entry name" value="PulE-GspE-like"/>
    <property type="match status" value="1"/>
</dbReference>
<protein>
    <submittedName>
        <fullName evidence="5">Type IV pilus assembly protein PilB</fullName>
    </submittedName>
</protein>
<dbReference type="Gene3D" id="3.30.300.160">
    <property type="entry name" value="Type II secretion system, protein E, N-terminal domain"/>
    <property type="match status" value="1"/>
</dbReference>
<dbReference type="EMBL" id="JACHHB010000012">
    <property type="protein sequence ID" value="MBB5174399.1"/>
    <property type="molecule type" value="Genomic_DNA"/>
</dbReference>
<dbReference type="Gene3D" id="3.30.450.90">
    <property type="match status" value="1"/>
</dbReference>